<dbReference type="RefSeq" id="XP_053764224.1">
    <property type="nucleotide sequence ID" value="XM_053908249.1"/>
</dbReference>
<organism evidence="2 3">
    <name type="scientific">Panthera pardus</name>
    <name type="common">Leopard</name>
    <name type="synonym">Felis pardus</name>
    <dbReference type="NCBI Taxonomy" id="9691"/>
    <lineage>
        <taxon>Eukaryota</taxon>
        <taxon>Metazoa</taxon>
        <taxon>Chordata</taxon>
        <taxon>Craniata</taxon>
        <taxon>Vertebrata</taxon>
        <taxon>Euteleostomi</taxon>
        <taxon>Mammalia</taxon>
        <taxon>Eutheria</taxon>
        <taxon>Laurasiatheria</taxon>
        <taxon>Carnivora</taxon>
        <taxon>Feliformia</taxon>
        <taxon>Felidae</taxon>
        <taxon>Pantherinae</taxon>
        <taxon>Panthera</taxon>
    </lineage>
</organism>
<sequence length="235" mass="26096">MHGDLQAGGKQSPFPGYQSCPARRLLLANPGKQQVGAKSSSRAGNIRRDRGSEMSKIGRRREDWPGCRRRWLRGSGPAVQTGKLRDISCSVGGAELTHPSIQLVINFFLSIYSTPDTVPGAGFPAGNKAQGLTSRSSRAGLSRGARSLKEELKPRDLKAERVYVQGAIWSAEWGKPLQRRGQPNWTVRDEEEFARADAWGKGRQHDCKAYPTFWARRAFKFFSVLRSDFLAESCC</sequence>
<feature type="region of interest" description="Disordered" evidence="1">
    <location>
        <begin position="29"/>
        <end position="60"/>
    </location>
</feature>
<dbReference type="Proteomes" id="UP001165780">
    <property type="component" value="Unplaced"/>
</dbReference>
<name>A0A9W2W016_PANPR</name>
<reference evidence="3" key="1">
    <citation type="submission" date="2025-08" db="UniProtKB">
        <authorList>
            <consortium name="RefSeq"/>
        </authorList>
    </citation>
    <scope>IDENTIFICATION</scope>
    <source>
        <tissue evidence="3">Whole blood</tissue>
    </source>
</reference>
<protein>
    <submittedName>
        <fullName evidence="3">Uncharacterized protein LOC109269865 isoform X1</fullName>
    </submittedName>
</protein>
<evidence type="ECO:0000313" key="3">
    <source>
        <dbReference type="RefSeq" id="XP_053764224.1"/>
    </source>
</evidence>
<feature type="region of interest" description="Disordered" evidence="1">
    <location>
        <begin position="123"/>
        <end position="144"/>
    </location>
</feature>
<feature type="compositionally biased region" description="Low complexity" evidence="1">
    <location>
        <begin position="134"/>
        <end position="144"/>
    </location>
</feature>
<accession>A0A9W2W016</accession>
<keyword evidence="2" id="KW-1185">Reference proteome</keyword>
<proteinExistence type="predicted"/>
<evidence type="ECO:0000313" key="2">
    <source>
        <dbReference type="Proteomes" id="UP001165780"/>
    </source>
</evidence>
<dbReference type="AlphaFoldDB" id="A0A9W2W016"/>
<gene>
    <name evidence="3" type="primary">LOC109269865</name>
</gene>
<dbReference type="GeneID" id="109269865"/>
<evidence type="ECO:0000256" key="1">
    <source>
        <dbReference type="SAM" id="MobiDB-lite"/>
    </source>
</evidence>